<dbReference type="PANTHER" id="PTHR13376">
    <property type="entry name" value="INTRAFLAGELLAR TRANSPORT PROTEIN 46 HOMOLOG"/>
    <property type="match status" value="1"/>
</dbReference>
<evidence type="ECO:0000256" key="3">
    <source>
        <dbReference type="ARBA" id="ARBA00017206"/>
    </source>
</evidence>
<proteinExistence type="inferred from homology"/>
<dbReference type="PANTHER" id="PTHR13376:SF0">
    <property type="entry name" value="INTRAFLAGELLAR TRANSPORT PROTEIN 46 HOMOLOG"/>
    <property type="match status" value="1"/>
</dbReference>
<feature type="non-terminal residue" evidence="8">
    <location>
        <position position="1"/>
    </location>
</feature>
<reference evidence="8 9" key="1">
    <citation type="submission" date="2015-09" db="EMBL/GenBank/DDBJ databases">
        <title>Draft genome of the parasitic nematode Teladorsagia circumcincta isolate WARC Sus (inbred).</title>
        <authorList>
            <person name="Mitreva M."/>
        </authorList>
    </citation>
    <scope>NUCLEOTIDE SEQUENCE [LARGE SCALE GENOMIC DNA]</scope>
    <source>
        <strain evidence="8 9">S</strain>
    </source>
</reference>
<protein>
    <recommendedName>
        <fullName evidence="3">Intraflagellar transport protein 46 homolog</fullName>
    </recommendedName>
</protein>
<dbReference type="GO" id="GO:0031514">
    <property type="term" value="C:motile cilium"/>
    <property type="evidence" value="ECO:0007669"/>
    <property type="project" value="TreeGrafter"/>
</dbReference>
<dbReference type="GO" id="GO:0060271">
    <property type="term" value="P:cilium assembly"/>
    <property type="evidence" value="ECO:0007669"/>
    <property type="project" value="TreeGrafter"/>
</dbReference>
<evidence type="ECO:0000256" key="2">
    <source>
        <dbReference type="ARBA" id="ARBA00007700"/>
    </source>
</evidence>
<comment type="similarity">
    <text evidence="2">Belongs to the IFT46 family.</text>
</comment>
<dbReference type="OrthoDB" id="2119217at2759"/>
<dbReference type="GO" id="GO:0042073">
    <property type="term" value="P:intraciliary transport"/>
    <property type="evidence" value="ECO:0007669"/>
    <property type="project" value="InterPro"/>
</dbReference>
<evidence type="ECO:0000313" key="8">
    <source>
        <dbReference type="EMBL" id="PIO54395.1"/>
    </source>
</evidence>
<evidence type="ECO:0000256" key="4">
    <source>
        <dbReference type="ARBA" id="ARBA00022490"/>
    </source>
</evidence>
<sequence>FSDSDGNNVNDFNEEELQLLSFVNAYQPEEIRPRPLLKLFIMDYLPAIGDIDAMIKIPRPDEVG</sequence>
<keyword evidence="9" id="KW-1185">Reference proteome</keyword>
<evidence type="ECO:0000256" key="6">
    <source>
        <dbReference type="ARBA" id="ARBA00023212"/>
    </source>
</evidence>
<keyword evidence="6" id="KW-0206">Cytoskeleton</keyword>
<organism evidence="8 9">
    <name type="scientific">Teladorsagia circumcincta</name>
    <name type="common">Brown stomach worm</name>
    <name type="synonym">Ostertagia circumcincta</name>
    <dbReference type="NCBI Taxonomy" id="45464"/>
    <lineage>
        <taxon>Eukaryota</taxon>
        <taxon>Metazoa</taxon>
        <taxon>Ecdysozoa</taxon>
        <taxon>Nematoda</taxon>
        <taxon>Chromadorea</taxon>
        <taxon>Rhabditida</taxon>
        <taxon>Rhabditina</taxon>
        <taxon>Rhabditomorpha</taxon>
        <taxon>Strongyloidea</taxon>
        <taxon>Trichostrongylidae</taxon>
        <taxon>Teladorsagia</taxon>
    </lineage>
</organism>
<gene>
    <name evidence="8" type="ORF">TELCIR_24243</name>
</gene>
<evidence type="ECO:0000256" key="1">
    <source>
        <dbReference type="ARBA" id="ARBA00004120"/>
    </source>
</evidence>
<keyword evidence="5" id="KW-0969">Cilium</keyword>
<name>A0A2G9T908_TELCI</name>
<dbReference type="EMBL" id="KZ397372">
    <property type="protein sequence ID" value="PIO54395.1"/>
    <property type="molecule type" value="Genomic_DNA"/>
</dbReference>
<keyword evidence="7" id="KW-0966">Cell projection</keyword>
<evidence type="ECO:0000256" key="5">
    <source>
        <dbReference type="ARBA" id="ARBA00023069"/>
    </source>
</evidence>
<dbReference type="InterPro" id="IPR022088">
    <property type="entry name" value="Intraflagellar_transp_cmplxB"/>
</dbReference>
<accession>A0A2G9T908</accession>
<dbReference type="GO" id="GO:0030992">
    <property type="term" value="C:intraciliary transport particle B"/>
    <property type="evidence" value="ECO:0007669"/>
    <property type="project" value="TreeGrafter"/>
</dbReference>
<dbReference type="GO" id="GO:0005815">
    <property type="term" value="C:microtubule organizing center"/>
    <property type="evidence" value="ECO:0007669"/>
    <property type="project" value="TreeGrafter"/>
</dbReference>
<keyword evidence="4" id="KW-0963">Cytoplasm</keyword>
<evidence type="ECO:0000313" key="9">
    <source>
        <dbReference type="Proteomes" id="UP000230423"/>
    </source>
</evidence>
<comment type="subcellular location">
    <subcellularLocation>
        <location evidence="1">Cytoplasm</location>
        <location evidence="1">Cytoskeleton</location>
        <location evidence="1">Cilium basal body</location>
    </subcellularLocation>
</comment>
<evidence type="ECO:0000256" key="7">
    <source>
        <dbReference type="ARBA" id="ARBA00023273"/>
    </source>
</evidence>
<dbReference type="Proteomes" id="UP000230423">
    <property type="component" value="Unassembled WGS sequence"/>
</dbReference>
<dbReference type="Pfam" id="PF12317">
    <property type="entry name" value="IFT46_B_C"/>
    <property type="match status" value="1"/>
</dbReference>
<dbReference type="AlphaFoldDB" id="A0A2G9T908"/>